<reference evidence="2 3" key="1">
    <citation type="submission" date="2023-05" db="EMBL/GenBank/DDBJ databases">
        <title>Novel species of genus Flectobacillus isolated from stream in China.</title>
        <authorList>
            <person name="Lu H."/>
        </authorList>
    </citation>
    <scope>NUCLEOTIDE SEQUENCE [LARGE SCALE GENOMIC DNA]</scope>
    <source>
        <strain evidence="2 3">DC10W</strain>
    </source>
</reference>
<keyword evidence="2" id="KW-0238">DNA-binding</keyword>
<dbReference type="PROSITE" id="PS50930">
    <property type="entry name" value="HTH_LYTTR"/>
    <property type="match status" value="1"/>
</dbReference>
<protein>
    <submittedName>
        <fullName evidence="2">LytTR family DNA-binding domain-containing protein</fullName>
    </submittedName>
</protein>
<keyword evidence="3" id="KW-1185">Reference proteome</keyword>
<dbReference type="RefSeq" id="WP_283368757.1">
    <property type="nucleotide sequence ID" value="NZ_JASHID010000002.1"/>
</dbReference>
<dbReference type="GO" id="GO:0003677">
    <property type="term" value="F:DNA binding"/>
    <property type="evidence" value="ECO:0007669"/>
    <property type="project" value="UniProtKB-KW"/>
</dbReference>
<dbReference type="PANTHER" id="PTHR37299:SF1">
    <property type="entry name" value="STAGE 0 SPORULATION PROTEIN A HOMOLOG"/>
    <property type="match status" value="1"/>
</dbReference>
<evidence type="ECO:0000259" key="1">
    <source>
        <dbReference type="PROSITE" id="PS50930"/>
    </source>
</evidence>
<organism evidence="2 3">
    <name type="scientific">Flectobacillus longus</name>
    <dbReference type="NCBI Taxonomy" id="2984207"/>
    <lineage>
        <taxon>Bacteria</taxon>
        <taxon>Pseudomonadati</taxon>
        <taxon>Bacteroidota</taxon>
        <taxon>Cytophagia</taxon>
        <taxon>Cytophagales</taxon>
        <taxon>Flectobacillaceae</taxon>
        <taxon>Flectobacillus</taxon>
    </lineage>
</organism>
<dbReference type="Gene3D" id="2.40.50.1020">
    <property type="entry name" value="LytTr DNA-binding domain"/>
    <property type="match status" value="1"/>
</dbReference>
<comment type="caution">
    <text evidence="2">The sequence shown here is derived from an EMBL/GenBank/DDBJ whole genome shotgun (WGS) entry which is preliminary data.</text>
</comment>
<proteinExistence type="predicted"/>
<sequence>MVYLDKSSNFLVLPKPENQEKETNKYIFIKQNSSYKRLTYSDLVLVMSSGNYVELVTFTQKKFILKSSILQITNDLNYEKMIRIHRSYLINIDHIIEFSLQDVTLSNGCVLPIGKNFQENFLQAVLKISISA</sequence>
<evidence type="ECO:0000313" key="3">
    <source>
        <dbReference type="Proteomes" id="UP001236569"/>
    </source>
</evidence>
<gene>
    <name evidence="2" type="ORF">QM480_03935</name>
</gene>
<dbReference type="Pfam" id="PF04397">
    <property type="entry name" value="LytTR"/>
    <property type="match status" value="1"/>
</dbReference>
<dbReference type="InterPro" id="IPR046947">
    <property type="entry name" value="LytR-like"/>
</dbReference>
<feature type="domain" description="HTH LytTR-type" evidence="1">
    <location>
        <begin position="27"/>
        <end position="127"/>
    </location>
</feature>
<evidence type="ECO:0000313" key="2">
    <source>
        <dbReference type="EMBL" id="MDI9863460.1"/>
    </source>
</evidence>
<dbReference type="PANTHER" id="PTHR37299">
    <property type="entry name" value="TRANSCRIPTIONAL REGULATOR-RELATED"/>
    <property type="match status" value="1"/>
</dbReference>
<dbReference type="SMART" id="SM00850">
    <property type="entry name" value="LytTR"/>
    <property type="match status" value="1"/>
</dbReference>
<dbReference type="InterPro" id="IPR007492">
    <property type="entry name" value="LytTR_DNA-bd_dom"/>
</dbReference>
<dbReference type="EMBL" id="JASHID010000002">
    <property type="protein sequence ID" value="MDI9863460.1"/>
    <property type="molecule type" value="Genomic_DNA"/>
</dbReference>
<accession>A0ABT6YIN8</accession>
<name>A0ABT6YIN8_9BACT</name>
<dbReference type="Proteomes" id="UP001236569">
    <property type="component" value="Unassembled WGS sequence"/>
</dbReference>